<name>A0A7J7LZ05_9MAGN</name>
<evidence type="ECO:0000313" key="2">
    <source>
        <dbReference type="Proteomes" id="UP000541444"/>
    </source>
</evidence>
<gene>
    <name evidence="1" type="ORF">GIB67_014419</name>
</gene>
<organism evidence="1 2">
    <name type="scientific">Kingdonia uniflora</name>
    <dbReference type="NCBI Taxonomy" id="39325"/>
    <lineage>
        <taxon>Eukaryota</taxon>
        <taxon>Viridiplantae</taxon>
        <taxon>Streptophyta</taxon>
        <taxon>Embryophyta</taxon>
        <taxon>Tracheophyta</taxon>
        <taxon>Spermatophyta</taxon>
        <taxon>Magnoliopsida</taxon>
        <taxon>Ranunculales</taxon>
        <taxon>Circaeasteraceae</taxon>
        <taxon>Kingdonia</taxon>
    </lineage>
</organism>
<keyword evidence="2" id="KW-1185">Reference proteome</keyword>
<protein>
    <submittedName>
        <fullName evidence="1">Uncharacterized protein</fullName>
    </submittedName>
</protein>
<reference evidence="1 2" key="1">
    <citation type="journal article" date="2020" name="IScience">
        <title>Genome Sequencing of the Endangered Kingdonia uniflora (Circaeasteraceae, Ranunculales) Reveals Potential Mechanisms of Evolutionary Specialization.</title>
        <authorList>
            <person name="Sun Y."/>
            <person name="Deng T."/>
            <person name="Zhang A."/>
            <person name="Moore M.J."/>
            <person name="Landis J.B."/>
            <person name="Lin N."/>
            <person name="Zhang H."/>
            <person name="Zhang X."/>
            <person name="Huang J."/>
            <person name="Zhang X."/>
            <person name="Sun H."/>
            <person name="Wang H."/>
        </authorList>
    </citation>
    <scope>NUCLEOTIDE SEQUENCE [LARGE SCALE GENOMIC DNA]</scope>
    <source>
        <strain evidence="1">TB1705</strain>
        <tissue evidence="1">Leaf</tissue>
    </source>
</reference>
<evidence type="ECO:0000313" key="1">
    <source>
        <dbReference type="EMBL" id="KAF6147839.1"/>
    </source>
</evidence>
<comment type="caution">
    <text evidence="1">The sequence shown here is derived from an EMBL/GenBank/DDBJ whole genome shotgun (WGS) entry which is preliminary data.</text>
</comment>
<dbReference type="AlphaFoldDB" id="A0A7J7LZ05"/>
<dbReference type="EMBL" id="JACGCM010001872">
    <property type="protein sequence ID" value="KAF6147839.1"/>
    <property type="molecule type" value="Genomic_DNA"/>
</dbReference>
<sequence length="80" mass="8916">MCPWSKGNMLDSQLTRQNSGVRRVRIMVSDPTTIVVRTDSGYKSVVPGGYKCNWTPMVTQPILCSLNRGRRNCEGVTKSP</sequence>
<dbReference type="Proteomes" id="UP000541444">
    <property type="component" value="Unassembled WGS sequence"/>
</dbReference>
<proteinExistence type="predicted"/>
<accession>A0A7J7LZ05</accession>
<feature type="non-terminal residue" evidence="1">
    <location>
        <position position="1"/>
    </location>
</feature>